<dbReference type="eggNOG" id="COG4804">
    <property type="taxonomic scope" value="Bacteria"/>
</dbReference>
<feature type="domain" description="YhcG PDDEXK nuclease" evidence="1">
    <location>
        <begin position="210"/>
        <end position="359"/>
    </location>
</feature>
<dbReference type="InterPro" id="IPR011856">
    <property type="entry name" value="tRNA_endonuc-like_dom_sf"/>
</dbReference>
<dbReference type="KEGG" id="cch:Cag_1562"/>
<dbReference type="InterPro" id="IPR041527">
    <property type="entry name" value="YhcG_N"/>
</dbReference>
<protein>
    <recommendedName>
        <fullName evidence="4">Cytoplasmic protein</fullName>
    </recommendedName>
</protein>
<dbReference type="Pfam" id="PF06250">
    <property type="entry name" value="YhcG_C"/>
    <property type="match status" value="1"/>
</dbReference>
<evidence type="ECO:0000259" key="1">
    <source>
        <dbReference type="Pfam" id="PF06250"/>
    </source>
</evidence>
<sequence>MEQKEVVAHATFVQLVESIRNVHQELIAQANRAVNVSLTLRNWLIGYYIAEYELQGKDRAEYGDRLFSELARALKSLSNCNRRQLYRYYRFYTFYPIIVELLPPQFKSLSLLSSIEIVGTVSPLSRPSSTASLNIAKKLSYSHFEELIALDDPTKRAFYEVECIRGNWSVRELKRQIGSLYYERTGLSFNKTKLAELTLQEREMQPLFNIRDPYIFEFLGLKPVEVMSESHVEQQLIEKLQDFLLELGHGFCFEARQKRLLIGDEYFFIDLVFYHRLLKCHVLVELKLDHFKHEHLGQLNTYVSWYRQHVMSKGDNPPIGMLLCTSKNNSLVEYALAGMDNQLFVSQYQLELPKKEEMQEFIATQLRELGE</sequence>
<dbReference type="EMBL" id="CP000108">
    <property type="protein sequence ID" value="ABB28817.1"/>
    <property type="molecule type" value="Genomic_DNA"/>
</dbReference>
<dbReference type="InterPro" id="IPR009362">
    <property type="entry name" value="YhcG_C"/>
</dbReference>
<evidence type="ECO:0000313" key="3">
    <source>
        <dbReference type="EMBL" id="ABB28817.1"/>
    </source>
</evidence>
<organism evidence="3">
    <name type="scientific">Chlorobium chlorochromatii (strain CaD3)</name>
    <dbReference type="NCBI Taxonomy" id="340177"/>
    <lineage>
        <taxon>Bacteria</taxon>
        <taxon>Pseudomonadati</taxon>
        <taxon>Chlorobiota</taxon>
        <taxon>Chlorobiia</taxon>
        <taxon>Chlorobiales</taxon>
        <taxon>Chlorobiaceae</taxon>
        <taxon>Chlorobium/Pelodictyon group</taxon>
        <taxon>Chlorobium</taxon>
    </lineage>
</organism>
<dbReference type="OrthoDB" id="9801263at2"/>
<evidence type="ECO:0000259" key="2">
    <source>
        <dbReference type="Pfam" id="PF17761"/>
    </source>
</evidence>
<accession>Q3AQA8</accession>
<dbReference type="PANTHER" id="PTHR30547:SF5">
    <property type="entry name" value="NUCLEASE YHCG-RELATED"/>
    <property type="match status" value="1"/>
</dbReference>
<name>Q3AQA8_CHLCH</name>
<dbReference type="GO" id="GO:0003676">
    <property type="term" value="F:nucleic acid binding"/>
    <property type="evidence" value="ECO:0007669"/>
    <property type="project" value="InterPro"/>
</dbReference>
<gene>
    <name evidence="3" type="ordered locus">Cag_1562</name>
</gene>
<evidence type="ECO:0008006" key="4">
    <source>
        <dbReference type="Google" id="ProtNLM"/>
    </source>
</evidence>
<dbReference type="Gene3D" id="3.40.1350.10">
    <property type="match status" value="1"/>
</dbReference>
<dbReference type="PANTHER" id="PTHR30547">
    <property type="entry name" value="UNCHARACTERIZED PROTEIN YHCG-RELATED"/>
    <property type="match status" value="1"/>
</dbReference>
<dbReference type="Pfam" id="PF17761">
    <property type="entry name" value="DUF1016_N"/>
    <property type="match status" value="1"/>
</dbReference>
<dbReference type="InterPro" id="IPR053148">
    <property type="entry name" value="PD-DEXK-like_domain"/>
</dbReference>
<reference evidence="3" key="1">
    <citation type="submission" date="2005-08" db="EMBL/GenBank/DDBJ databases">
        <title>Complete sequence of Chlorobium chlorochromatii CaD3.</title>
        <authorList>
            <person name="Copeland A."/>
            <person name="Lucas S."/>
            <person name="Lapidus A."/>
            <person name="Barry K."/>
            <person name="Detter J.C."/>
            <person name="Glavina T."/>
            <person name="Hammon N."/>
            <person name="Israni S."/>
            <person name="Pitluck S."/>
            <person name="Bryant D."/>
            <person name="Schmutz J."/>
            <person name="Larimer F."/>
            <person name="Land M."/>
            <person name="Kyrpides N."/>
            <person name="Ivanova N."/>
            <person name="Richardson P."/>
        </authorList>
    </citation>
    <scope>NUCLEOTIDE SEQUENCE [LARGE SCALE GENOMIC DNA]</scope>
    <source>
        <strain evidence="3">CaD3</strain>
    </source>
</reference>
<dbReference type="AlphaFoldDB" id="Q3AQA8"/>
<proteinExistence type="predicted"/>
<dbReference type="HOGENOM" id="CLU_046640_1_0_10"/>
<dbReference type="STRING" id="340177.Cag_1562"/>
<feature type="domain" description="YhcG N-terminal" evidence="2">
    <location>
        <begin position="24"/>
        <end position="184"/>
    </location>
</feature>